<feature type="domain" description="Fungal lipase-type" evidence="1">
    <location>
        <begin position="12"/>
        <end position="148"/>
    </location>
</feature>
<dbReference type="SUPFAM" id="SSF53474">
    <property type="entry name" value="alpha/beta-Hydrolases"/>
    <property type="match status" value="1"/>
</dbReference>
<dbReference type="OrthoDB" id="438440at2759"/>
<dbReference type="AlphaFoldDB" id="A0A4P9XPD4"/>
<dbReference type="Gene3D" id="3.40.50.1820">
    <property type="entry name" value="alpha/beta hydrolase"/>
    <property type="match status" value="1"/>
</dbReference>
<organism evidence="2 3">
    <name type="scientific">Thamnocephalis sphaerospora</name>
    <dbReference type="NCBI Taxonomy" id="78915"/>
    <lineage>
        <taxon>Eukaryota</taxon>
        <taxon>Fungi</taxon>
        <taxon>Fungi incertae sedis</taxon>
        <taxon>Zoopagomycota</taxon>
        <taxon>Zoopagomycotina</taxon>
        <taxon>Zoopagomycetes</taxon>
        <taxon>Zoopagales</taxon>
        <taxon>Sigmoideomycetaceae</taxon>
        <taxon>Thamnocephalis</taxon>
    </lineage>
</organism>
<dbReference type="InterPro" id="IPR051218">
    <property type="entry name" value="Sec_MonoDiacylglyc_Lipase"/>
</dbReference>
<evidence type="ECO:0000313" key="3">
    <source>
        <dbReference type="Proteomes" id="UP000271241"/>
    </source>
</evidence>
<keyword evidence="3" id="KW-1185">Reference proteome</keyword>
<keyword evidence="2" id="KW-0378">Hydrolase</keyword>
<reference evidence="3" key="1">
    <citation type="journal article" date="2018" name="Nat. Microbiol.">
        <title>Leveraging single-cell genomics to expand the fungal tree of life.</title>
        <authorList>
            <person name="Ahrendt S.R."/>
            <person name="Quandt C.A."/>
            <person name="Ciobanu D."/>
            <person name="Clum A."/>
            <person name="Salamov A."/>
            <person name="Andreopoulos B."/>
            <person name="Cheng J.F."/>
            <person name="Woyke T."/>
            <person name="Pelin A."/>
            <person name="Henrissat B."/>
            <person name="Reynolds N.K."/>
            <person name="Benny G.L."/>
            <person name="Smith M.E."/>
            <person name="James T.Y."/>
            <person name="Grigoriev I.V."/>
        </authorList>
    </citation>
    <scope>NUCLEOTIDE SEQUENCE [LARGE SCALE GENOMIC DNA]</scope>
    <source>
        <strain evidence="3">RSA 1356</strain>
    </source>
</reference>
<evidence type="ECO:0000313" key="2">
    <source>
        <dbReference type="EMBL" id="RKP07846.1"/>
    </source>
</evidence>
<dbReference type="PANTHER" id="PTHR45856:SF25">
    <property type="entry name" value="FUNGAL LIPASE-LIKE DOMAIN-CONTAINING PROTEIN"/>
    <property type="match status" value="1"/>
</dbReference>
<proteinExistence type="predicted"/>
<evidence type="ECO:0000259" key="1">
    <source>
        <dbReference type="Pfam" id="PF01764"/>
    </source>
</evidence>
<dbReference type="InterPro" id="IPR029058">
    <property type="entry name" value="AB_hydrolase_fold"/>
</dbReference>
<dbReference type="PANTHER" id="PTHR45856">
    <property type="entry name" value="ALPHA/BETA-HYDROLASES SUPERFAMILY PROTEIN"/>
    <property type="match status" value="1"/>
</dbReference>
<dbReference type="InterPro" id="IPR002921">
    <property type="entry name" value="Fungal_lipase-type"/>
</dbReference>
<dbReference type="Proteomes" id="UP000271241">
    <property type="component" value="Unassembled WGS sequence"/>
</dbReference>
<protein>
    <submittedName>
        <fullName evidence="2">Alpha/Beta hydrolase protein</fullName>
    </submittedName>
</protein>
<dbReference type="GO" id="GO:0006629">
    <property type="term" value="P:lipid metabolic process"/>
    <property type="evidence" value="ECO:0007669"/>
    <property type="project" value="InterPro"/>
</dbReference>
<gene>
    <name evidence="2" type="ORF">THASP1DRAFT_10158</name>
</gene>
<dbReference type="Pfam" id="PF01764">
    <property type="entry name" value="Lipase_3"/>
    <property type="match status" value="1"/>
</dbReference>
<accession>A0A4P9XPD4</accession>
<dbReference type="GO" id="GO:0016787">
    <property type="term" value="F:hydrolase activity"/>
    <property type="evidence" value="ECO:0007669"/>
    <property type="project" value="UniProtKB-KW"/>
</dbReference>
<dbReference type="CDD" id="cd00519">
    <property type="entry name" value="Lipase_3"/>
    <property type="match status" value="1"/>
</dbReference>
<name>A0A4P9XPD4_9FUNG</name>
<feature type="non-terminal residue" evidence="2">
    <location>
        <position position="1"/>
    </location>
</feature>
<sequence length="148" mass="16066">VAVNHRLSSIIIGMRGTLTPTNIMVDLSWVPLDYNDFPGAPNGAMVHAGFLVAALHISDAIRERLLALVNRYPKYSIDFTGHSLGGAVAQLVALNFGARTSTPTSRIRVMTYGSPRIGNSKFADTVSFARFKGLTRVTYNNDPVPHLP</sequence>
<dbReference type="EMBL" id="KZ992666">
    <property type="protein sequence ID" value="RKP07846.1"/>
    <property type="molecule type" value="Genomic_DNA"/>
</dbReference>
<feature type="non-terminal residue" evidence="2">
    <location>
        <position position="148"/>
    </location>
</feature>